<accession>A0ACB7YCP9</accession>
<evidence type="ECO:0000313" key="2">
    <source>
        <dbReference type="Proteomes" id="UP000828048"/>
    </source>
</evidence>
<protein>
    <submittedName>
        <fullName evidence="1">Uncharacterized protein</fullName>
    </submittedName>
</protein>
<gene>
    <name evidence="1" type="ORF">Vadar_008796</name>
</gene>
<name>A0ACB7YCP9_9ERIC</name>
<organism evidence="1 2">
    <name type="scientific">Vaccinium darrowii</name>
    <dbReference type="NCBI Taxonomy" id="229202"/>
    <lineage>
        <taxon>Eukaryota</taxon>
        <taxon>Viridiplantae</taxon>
        <taxon>Streptophyta</taxon>
        <taxon>Embryophyta</taxon>
        <taxon>Tracheophyta</taxon>
        <taxon>Spermatophyta</taxon>
        <taxon>Magnoliopsida</taxon>
        <taxon>eudicotyledons</taxon>
        <taxon>Gunneridae</taxon>
        <taxon>Pentapetalae</taxon>
        <taxon>asterids</taxon>
        <taxon>Ericales</taxon>
        <taxon>Ericaceae</taxon>
        <taxon>Vaccinioideae</taxon>
        <taxon>Vaccinieae</taxon>
        <taxon>Vaccinium</taxon>
    </lineage>
</organism>
<proteinExistence type="predicted"/>
<comment type="caution">
    <text evidence="1">The sequence shown here is derived from an EMBL/GenBank/DDBJ whole genome shotgun (WGS) entry which is preliminary data.</text>
</comment>
<reference evidence="1 2" key="1">
    <citation type="journal article" date="2021" name="Hortic Res">
        <title>High-quality reference genome and annotation aids understanding of berry development for evergreen blueberry (Vaccinium darrowii).</title>
        <authorList>
            <person name="Yu J."/>
            <person name="Hulse-Kemp A.M."/>
            <person name="Babiker E."/>
            <person name="Staton M."/>
        </authorList>
    </citation>
    <scope>NUCLEOTIDE SEQUENCE [LARGE SCALE GENOMIC DNA]</scope>
    <source>
        <strain evidence="2">cv. NJ 8807/NJ 8810</strain>
        <tissue evidence="1">Young leaf</tissue>
    </source>
</reference>
<evidence type="ECO:0000313" key="1">
    <source>
        <dbReference type="EMBL" id="KAH7851223.1"/>
    </source>
</evidence>
<keyword evidence="2" id="KW-1185">Reference proteome</keyword>
<dbReference type="Proteomes" id="UP000828048">
    <property type="component" value="Chromosome 8"/>
</dbReference>
<sequence>MNDLMTKSFISYAELKKQARIDLEAEKDIEKGQLSRSGEENLSQFFQKVDEIKSDMEEITNLLLDLQNLNEETKSTHSAKVLRGLRDRMGSDINSVLRKAKIVKTRLELLDKSNGENRKLSVKFMEGSAVDRMRISVTNGLRTKLRDTMNDFQSLRDKVLSDHKEYLRRIYYNATSEVPGEDVIEKMVLGSGKVEVVEGRMELYLENKERHEAVMDIQRSLDNLHQVFLDMAVLVETQGEKIDEIEQNVANGRSFISGGTNSLFYAKQMKKGGKKWVYWVCAVVLIILLVYFIEGDSGLDKITDPEYDS</sequence>
<dbReference type="EMBL" id="CM037158">
    <property type="protein sequence ID" value="KAH7851223.1"/>
    <property type="molecule type" value="Genomic_DNA"/>
</dbReference>